<evidence type="ECO:0008006" key="4">
    <source>
        <dbReference type="Google" id="ProtNLM"/>
    </source>
</evidence>
<dbReference type="OrthoDB" id="9799383at2"/>
<dbReference type="AlphaFoldDB" id="A0A7W8FT41"/>
<dbReference type="RefSeq" id="WP_135502873.1">
    <property type="nucleotide sequence ID" value="NZ_JACHHE010000007.1"/>
</dbReference>
<proteinExistence type="predicted"/>
<evidence type="ECO:0000256" key="1">
    <source>
        <dbReference type="SAM" id="MobiDB-lite"/>
    </source>
</evidence>
<reference evidence="2 3" key="1">
    <citation type="submission" date="2020-08" db="EMBL/GenBank/DDBJ databases">
        <title>Genomic Encyclopedia of Type Strains, Phase IV (KMG-IV): sequencing the most valuable type-strain genomes for metagenomic binning, comparative biology and taxonomic classification.</title>
        <authorList>
            <person name="Goeker M."/>
        </authorList>
    </citation>
    <scope>NUCLEOTIDE SEQUENCE [LARGE SCALE GENOMIC DNA]</scope>
    <source>
        <strain evidence="2 3">DSM 15895</strain>
    </source>
</reference>
<dbReference type="EMBL" id="JACHHE010000007">
    <property type="protein sequence ID" value="MBB5181194.1"/>
    <property type="molecule type" value="Genomic_DNA"/>
</dbReference>
<evidence type="ECO:0000313" key="3">
    <source>
        <dbReference type="Proteomes" id="UP000525923"/>
    </source>
</evidence>
<accession>A0A7W8FT41</accession>
<feature type="region of interest" description="Disordered" evidence="1">
    <location>
        <begin position="1"/>
        <end position="20"/>
    </location>
</feature>
<sequence>MEETTLELPTGQSKTQANTPDSINQEIERQIEANVGYFKRQSNEAIKERIDSLDREWDAGRAVSGMNAALAIAGTGLALAGNKKWHYLTAAAGAFMLQQALLSWSPPLAVARRMRIRTRNEIKLEKQALENLLNQPS</sequence>
<keyword evidence="3" id="KW-1185">Reference proteome</keyword>
<protein>
    <recommendedName>
        <fullName evidence="4">DUF2892 domain-containing protein</fullName>
    </recommendedName>
</protein>
<organism evidence="2 3">
    <name type="scientific">Planococcus koreensis</name>
    <dbReference type="NCBI Taxonomy" id="112331"/>
    <lineage>
        <taxon>Bacteria</taxon>
        <taxon>Bacillati</taxon>
        <taxon>Bacillota</taxon>
        <taxon>Bacilli</taxon>
        <taxon>Bacillales</taxon>
        <taxon>Caryophanaceae</taxon>
        <taxon>Planococcus</taxon>
    </lineage>
</organism>
<gene>
    <name evidence="2" type="ORF">HNQ44_002659</name>
</gene>
<dbReference type="Proteomes" id="UP000525923">
    <property type="component" value="Unassembled WGS sequence"/>
</dbReference>
<feature type="compositionally biased region" description="Polar residues" evidence="1">
    <location>
        <begin position="10"/>
        <end position="20"/>
    </location>
</feature>
<evidence type="ECO:0000313" key="2">
    <source>
        <dbReference type="EMBL" id="MBB5181194.1"/>
    </source>
</evidence>
<dbReference type="Gene3D" id="6.10.140.1340">
    <property type="match status" value="1"/>
</dbReference>
<comment type="caution">
    <text evidence="2">The sequence shown here is derived from an EMBL/GenBank/DDBJ whole genome shotgun (WGS) entry which is preliminary data.</text>
</comment>
<name>A0A7W8FT41_9BACL</name>